<protein>
    <recommendedName>
        <fullName evidence="5">Plastid lipid-associated protein/fibrillin conserved domain-containing protein</fullName>
    </recommendedName>
</protein>
<accession>A0A9Q0HXN4</accession>
<keyword evidence="2" id="KW-0934">Plastid</keyword>
<dbReference type="PANTHER" id="PTHR31906">
    <property type="entry name" value="PLASTID-LIPID-ASSOCIATED PROTEIN 4, CHLOROPLASTIC-RELATED"/>
    <property type="match status" value="1"/>
</dbReference>
<evidence type="ECO:0000313" key="7">
    <source>
        <dbReference type="Proteomes" id="UP001151287"/>
    </source>
</evidence>
<gene>
    <name evidence="6" type="ORF">LUZ63_002061</name>
</gene>
<evidence type="ECO:0000256" key="3">
    <source>
        <dbReference type="ARBA" id="ARBA00022946"/>
    </source>
</evidence>
<evidence type="ECO:0000256" key="2">
    <source>
        <dbReference type="ARBA" id="ARBA00022640"/>
    </source>
</evidence>
<sequence>MNEDAQNLGLVTPNWASILGLFSWAICHFLFPQIRTKSNKIQKKIKREIEWSPLSTAKRNISTHQHMATIRYNAGASPRPPSSRFRSPTCILSFFRPTKSKSARAKSDLLNLISDQGRGLKTQSDPSKRAEIISAIDALAMLGEDSVTTGKSLSATWRMLWTTEKEQLFIIKNAGFFGTKAGDVLQVIDVEEMRLNNVITFPPTGVFFVRSTIEPEPPQRVNFKFTSAVLRSSDWEIPLPPFGQGWFESVYLDDDIRVAKDIRGDYLVVERAPYSWTE</sequence>
<dbReference type="AlphaFoldDB" id="A0A9Q0HXN4"/>
<dbReference type="Pfam" id="PF04755">
    <property type="entry name" value="PAP_fibrillin"/>
    <property type="match status" value="1"/>
</dbReference>
<organism evidence="6 7">
    <name type="scientific">Rhynchospora breviuscula</name>
    <dbReference type="NCBI Taxonomy" id="2022672"/>
    <lineage>
        <taxon>Eukaryota</taxon>
        <taxon>Viridiplantae</taxon>
        <taxon>Streptophyta</taxon>
        <taxon>Embryophyta</taxon>
        <taxon>Tracheophyta</taxon>
        <taxon>Spermatophyta</taxon>
        <taxon>Magnoliopsida</taxon>
        <taxon>Liliopsida</taxon>
        <taxon>Poales</taxon>
        <taxon>Cyperaceae</taxon>
        <taxon>Cyperoideae</taxon>
        <taxon>Rhynchosporeae</taxon>
        <taxon>Rhynchospora</taxon>
    </lineage>
</organism>
<evidence type="ECO:0000256" key="1">
    <source>
        <dbReference type="ARBA" id="ARBA00004474"/>
    </source>
</evidence>
<dbReference type="GO" id="GO:0009536">
    <property type="term" value="C:plastid"/>
    <property type="evidence" value="ECO:0007669"/>
    <property type="project" value="UniProtKB-SubCell"/>
</dbReference>
<reference evidence="6" key="1">
    <citation type="journal article" date="2022" name="Cell">
        <title>Repeat-based holocentromeres influence genome architecture and karyotype evolution.</title>
        <authorList>
            <person name="Hofstatter P.G."/>
            <person name="Thangavel G."/>
            <person name="Lux T."/>
            <person name="Neumann P."/>
            <person name="Vondrak T."/>
            <person name="Novak P."/>
            <person name="Zhang M."/>
            <person name="Costa L."/>
            <person name="Castellani M."/>
            <person name="Scott A."/>
            <person name="Toegelov H."/>
            <person name="Fuchs J."/>
            <person name="Mata-Sucre Y."/>
            <person name="Dias Y."/>
            <person name="Vanzela A.L.L."/>
            <person name="Huettel B."/>
            <person name="Almeida C.C.S."/>
            <person name="Simkova H."/>
            <person name="Souza G."/>
            <person name="Pedrosa-Harand A."/>
            <person name="Macas J."/>
            <person name="Mayer K.F.X."/>
            <person name="Houben A."/>
            <person name="Marques A."/>
        </authorList>
    </citation>
    <scope>NUCLEOTIDE SEQUENCE</scope>
    <source>
        <strain evidence="6">RhyBre1mFocal</strain>
    </source>
</reference>
<keyword evidence="3" id="KW-0809">Transit peptide</keyword>
<evidence type="ECO:0000256" key="4">
    <source>
        <dbReference type="SAM" id="Phobius"/>
    </source>
</evidence>
<comment type="subcellular location">
    <subcellularLocation>
        <location evidence="1">Plastid</location>
    </subcellularLocation>
</comment>
<dbReference type="EMBL" id="JAMQYH010000001">
    <property type="protein sequence ID" value="KAJ1702282.1"/>
    <property type="molecule type" value="Genomic_DNA"/>
</dbReference>
<comment type="caution">
    <text evidence="6">The sequence shown here is derived from an EMBL/GenBank/DDBJ whole genome shotgun (WGS) entry which is preliminary data.</text>
</comment>
<evidence type="ECO:0000313" key="6">
    <source>
        <dbReference type="EMBL" id="KAJ1702282.1"/>
    </source>
</evidence>
<name>A0A9Q0HXN4_9POAL</name>
<keyword evidence="4" id="KW-0812">Transmembrane</keyword>
<feature type="transmembrane region" description="Helical" evidence="4">
    <location>
        <begin position="15"/>
        <end position="34"/>
    </location>
</feature>
<dbReference type="InterPro" id="IPR039633">
    <property type="entry name" value="PAP"/>
</dbReference>
<feature type="domain" description="Plastid lipid-associated protein/fibrillin conserved" evidence="5">
    <location>
        <begin position="104"/>
        <end position="269"/>
    </location>
</feature>
<keyword evidence="4" id="KW-0472">Membrane</keyword>
<dbReference type="InterPro" id="IPR006843">
    <property type="entry name" value="PAP/fibrillin_dom"/>
</dbReference>
<proteinExistence type="predicted"/>
<dbReference type="Proteomes" id="UP001151287">
    <property type="component" value="Unassembled WGS sequence"/>
</dbReference>
<keyword evidence="7" id="KW-1185">Reference proteome</keyword>
<dbReference type="OrthoDB" id="423069at2759"/>
<evidence type="ECO:0000259" key="5">
    <source>
        <dbReference type="Pfam" id="PF04755"/>
    </source>
</evidence>
<keyword evidence="4" id="KW-1133">Transmembrane helix</keyword>